<reference evidence="2 3" key="1">
    <citation type="submission" date="2020-02" db="EMBL/GenBank/DDBJ databases">
        <title>complete genome sequence of Rhodobacteraceae bacterium.</title>
        <authorList>
            <person name="Park J."/>
            <person name="Kim Y.-S."/>
            <person name="Kim K.-H."/>
        </authorList>
    </citation>
    <scope>NUCLEOTIDE SEQUENCE [LARGE SCALE GENOMIC DNA]</scope>
    <source>
        <strain evidence="2 3">RR4-56</strain>
    </source>
</reference>
<sequence length="187" mass="21235">MSYDPRKAAQTIAYLAIRNGRRPLNIVKAVKLVYLADRESVMKSGFPIQDEPRVSMKHGPVNSKTYSFINGEYDPEMCGWSEFLSDRSGHRIGLADEKLDIDDLDELSDADIQVLDEVWNKFGQMDQWALVDWTHQPNNVPEWENPGNSSYEIPVERMMRALAIEDAAGQAELVKSLEYAQSLVKSL</sequence>
<proteinExistence type="predicted"/>
<keyword evidence="3" id="KW-1185">Reference proteome</keyword>
<evidence type="ECO:0000259" key="1">
    <source>
        <dbReference type="Pfam" id="PF13274"/>
    </source>
</evidence>
<feature type="domain" description="Antitoxin SocA-like Panacea" evidence="1">
    <location>
        <begin position="31"/>
        <end position="138"/>
    </location>
</feature>
<dbReference type="AlphaFoldDB" id="A0A7M3T6C3"/>
<name>A0A7M3T6C3_9RHOB</name>
<dbReference type="RefSeq" id="WP_165102695.1">
    <property type="nucleotide sequence ID" value="NZ_CP049056.1"/>
</dbReference>
<dbReference type="Pfam" id="PF13274">
    <property type="entry name" value="SocA_Panacea"/>
    <property type="match status" value="1"/>
</dbReference>
<organism evidence="2 3">
    <name type="scientific">Pikeienuella piscinae</name>
    <dbReference type="NCBI Taxonomy" id="2748098"/>
    <lineage>
        <taxon>Bacteria</taxon>
        <taxon>Pseudomonadati</taxon>
        <taxon>Pseudomonadota</taxon>
        <taxon>Alphaproteobacteria</taxon>
        <taxon>Rhodobacterales</taxon>
        <taxon>Paracoccaceae</taxon>
        <taxon>Pikeienuella</taxon>
    </lineage>
</organism>
<gene>
    <name evidence="2" type="ORF">G5B40_20145</name>
</gene>
<evidence type="ECO:0000313" key="3">
    <source>
        <dbReference type="Proteomes" id="UP000503336"/>
    </source>
</evidence>
<dbReference type="Proteomes" id="UP000503336">
    <property type="component" value="Chromosome"/>
</dbReference>
<dbReference type="KEGG" id="hdh:G5B40_20145"/>
<protein>
    <submittedName>
        <fullName evidence="2">SocA family protein</fullName>
    </submittedName>
</protein>
<accession>A0A7M3T6C3</accession>
<dbReference type="InterPro" id="IPR025272">
    <property type="entry name" value="SocA_Panacea"/>
</dbReference>
<dbReference type="EMBL" id="CP049056">
    <property type="protein sequence ID" value="QIE57554.1"/>
    <property type="molecule type" value="Genomic_DNA"/>
</dbReference>
<evidence type="ECO:0000313" key="2">
    <source>
        <dbReference type="EMBL" id="QIE57554.1"/>
    </source>
</evidence>